<proteinExistence type="predicted"/>
<accession>A0AAE3VV86</accession>
<evidence type="ECO:0000313" key="2">
    <source>
        <dbReference type="Proteomes" id="UP001240236"/>
    </source>
</evidence>
<evidence type="ECO:0000313" key="1">
    <source>
        <dbReference type="EMBL" id="MDQ0364280.1"/>
    </source>
</evidence>
<comment type="caution">
    <text evidence="1">The sequence shown here is derived from an EMBL/GenBank/DDBJ whole genome shotgun (WGS) entry which is preliminary data.</text>
</comment>
<gene>
    <name evidence="1" type="ORF">J2S42_000949</name>
</gene>
<dbReference type="RefSeq" id="WP_307235562.1">
    <property type="nucleotide sequence ID" value="NZ_JAUSUZ010000001.1"/>
</dbReference>
<dbReference type="AlphaFoldDB" id="A0AAE3VV86"/>
<organism evidence="1 2">
    <name type="scientific">Catenuloplanes indicus</name>
    <dbReference type="NCBI Taxonomy" id="137267"/>
    <lineage>
        <taxon>Bacteria</taxon>
        <taxon>Bacillati</taxon>
        <taxon>Actinomycetota</taxon>
        <taxon>Actinomycetes</taxon>
        <taxon>Micromonosporales</taxon>
        <taxon>Micromonosporaceae</taxon>
        <taxon>Catenuloplanes</taxon>
    </lineage>
</organism>
<dbReference type="SUPFAM" id="SSF53850">
    <property type="entry name" value="Periplasmic binding protein-like II"/>
    <property type="match status" value="1"/>
</dbReference>
<dbReference type="EMBL" id="JAUSUZ010000001">
    <property type="protein sequence ID" value="MDQ0364280.1"/>
    <property type="molecule type" value="Genomic_DNA"/>
</dbReference>
<sequence>MFTGTAHPDEAARFALWLNTSEEALMLLAEKANPYPATRTGASLPVYAQGVEFYGGQRVHAVFAQAATQVTPGSL</sequence>
<dbReference type="Proteomes" id="UP001240236">
    <property type="component" value="Unassembled WGS sequence"/>
</dbReference>
<keyword evidence="2" id="KW-1185">Reference proteome</keyword>
<reference evidence="1 2" key="1">
    <citation type="submission" date="2023-07" db="EMBL/GenBank/DDBJ databases">
        <title>Sequencing the genomes of 1000 actinobacteria strains.</title>
        <authorList>
            <person name="Klenk H.-P."/>
        </authorList>
    </citation>
    <scope>NUCLEOTIDE SEQUENCE [LARGE SCALE GENOMIC DNA]</scope>
    <source>
        <strain evidence="1 2">DSM 44709</strain>
    </source>
</reference>
<name>A0AAE3VV86_9ACTN</name>
<protein>
    <submittedName>
        <fullName evidence="1">Uncharacterized protein</fullName>
    </submittedName>
</protein>